<evidence type="ECO:0000313" key="4">
    <source>
        <dbReference type="EMBL" id="MBM9461580.1"/>
    </source>
</evidence>
<dbReference type="InterPro" id="IPR011006">
    <property type="entry name" value="CheY-like_superfamily"/>
</dbReference>
<dbReference type="InterPro" id="IPR003594">
    <property type="entry name" value="HATPase_dom"/>
</dbReference>
<dbReference type="Proteomes" id="UP000663791">
    <property type="component" value="Unassembled WGS sequence"/>
</dbReference>
<feature type="modified residue" description="4-aspartylphosphate" evidence="2">
    <location>
        <position position="63"/>
    </location>
</feature>
<dbReference type="EMBL" id="JAERTX010000019">
    <property type="protein sequence ID" value="MBM9461580.1"/>
    <property type="molecule type" value="Genomic_DNA"/>
</dbReference>
<evidence type="ECO:0000256" key="1">
    <source>
        <dbReference type="ARBA" id="ARBA00022527"/>
    </source>
</evidence>
<protein>
    <submittedName>
        <fullName evidence="4">Response regulator</fullName>
    </submittedName>
</protein>
<keyword evidence="2" id="KW-0597">Phosphoprotein</keyword>
<dbReference type="Gene3D" id="3.40.50.2300">
    <property type="match status" value="1"/>
</dbReference>
<comment type="caution">
    <text evidence="4">The sequence shown here is derived from an EMBL/GenBank/DDBJ whole genome shotgun (WGS) entry which is preliminary data.</text>
</comment>
<proteinExistence type="predicted"/>
<dbReference type="Pfam" id="PF13581">
    <property type="entry name" value="HATPase_c_2"/>
    <property type="match status" value="1"/>
</dbReference>
<dbReference type="PANTHER" id="PTHR35526:SF3">
    <property type="entry name" value="ANTI-SIGMA-F FACTOR RSBW"/>
    <property type="match status" value="1"/>
</dbReference>
<dbReference type="CDD" id="cd17535">
    <property type="entry name" value="REC_NarL-like"/>
    <property type="match status" value="1"/>
</dbReference>
<sequence>MSRAASAEAPIRVLLVDDAPEMRLLVRTALRLRGGFEVVGEAGRGDSAVELAHELAPDVIVLDLVLPDVGGRDVLLNLQEAAPAADVVIFSGLDPEDPAWFEDRARGYVVKGDDVERLVEVIGGVGDPDGVVEAAVQLPRDLASVGEARAFVRSRLEAWGLGELMDLAYLVVSELAANAITHADSHYELSVVAAEHGVRIAVRDYGPGMPAPGPPQLSDEHGRGLLLVSAMSSAWGVEHREVGKVVWAELRREQDAVAD</sequence>
<dbReference type="SUPFAM" id="SSF55874">
    <property type="entry name" value="ATPase domain of HSP90 chaperone/DNA topoisomerase II/histidine kinase"/>
    <property type="match status" value="1"/>
</dbReference>
<keyword evidence="1" id="KW-0808">Transferase</keyword>
<dbReference type="InterPro" id="IPR036890">
    <property type="entry name" value="HATPase_C_sf"/>
</dbReference>
<gene>
    <name evidence="4" type="ORF">JK386_16890</name>
</gene>
<dbReference type="SUPFAM" id="SSF52172">
    <property type="entry name" value="CheY-like"/>
    <property type="match status" value="1"/>
</dbReference>
<organism evidence="4 5">
    <name type="scientific">Nocardioides faecalis</name>
    <dbReference type="NCBI Taxonomy" id="2803858"/>
    <lineage>
        <taxon>Bacteria</taxon>
        <taxon>Bacillati</taxon>
        <taxon>Actinomycetota</taxon>
        <taxon>Actinomycetes</taxon>
        <taxon>Propionibacteriales</taxon>
        <taxon>Nocardioidaceae</taxon>
        <taxon>Nocardioides</taxon>
    </lineage>
</organism>
<dbReference type="SMART" id="SM00448">
    <property type="entry name" value="REC"/>
    <property type="match status" value="1"/>
</dbReference>
<name>A0A938YC11_9ACTN</name>
<evidence type="ECO:0000313" key="5">
    <source>
        <dbReference type="Proteomes" id="UP000663791"/>
    </source>
</evidence>
<dbReference type="Gene3D" id="3.30.565.10">
    <property type="entry name" value="Histidine kinase-like ATPase, C-terminal domain"/>
    <property type="match status" value="1"/>
</dbReference>
<dbReference type="PANTHER" id="PTHR35526">
    <property type="entry name" value="ANTI-SIGMA-F FACTOR RSBW-RELATED"/>
    <property type="match status" value="1"/>
</dbReference>
<keyword evidence="5" id="KW-1185">Reference proteome</keyword>
<dbReference type="Pfam" id="PF00072">
    <property type="entry name" value="Response_reg"/>
    <property type="match status" value="1"/>
</dbReference>
<keyword evidence="1" id="KW-0418">Kinase</keyword>
<accession>A0A938YC11</accession>
<dbReference type="InterPro" id="IPR058245">
    <property type="entry name" value="NreC/VraR/RcsB-like_REC"/>
</dbReference>
<dbReference type="GO" id="GO:0000160">
    <property type="term" value="P:phosphorelay signal transduction system"/>
    <property type="evidence" value="ECO:0007669"/>
    <property type="project" value="InterPro"/>
</dbReference>
<dbReference type="InterPro" id="IPR001789">
    <property type="entry name" value="Sig_transdc_resp-reg_receiver"/>
</dbReference>
<dbReference type="CDD" id="cd16936">
    <property type="entry name" value="HATPase_RsbW-like"/>
    <property type="match status" value="1"/>
</dbReference>
<feature type="domain" description="Response regulatory" evidence="3">
    <location>
        <begin position="12"/>
        <end position="126"/>
    </location>
</feature>
<dbReference type="GO" id="GO:0004674">
    <property type="term" value="F:protein serine/threonine kinase activity"/>
    <property type="evidence" value="ECO:0007669"/>
    <property type="project" value="UniProtKB-KW"/>
</dbReference>
<dbReference type="PROSITE" id="PS50110">
    <property type="entry name" value="RESPONSE_REGULATORY"/>
    <property type="match status" value="1"/>
</dbReference>
<evidence type="ECO:0000256" key="2">
    <source>
        <dbReference type="PROSITE-ProRule" id="PRU00169"/>
    </source>
</evidence>
<evidence type="ECO:0000259" key="3">
    <source>
        <dbReference type="PROSITE" id="PS50110"/>
    </source>
</evidence>
<dbReference type="InterPro" id="IPR050267">
    <property type="entry name" value="Anti-sigma-factor_SerPK"/>
</dbReference>
<reference evidence="4" key="1">
    <citation type="submission" date="2021-01" db="EMBL/GenBank/DDBJ databases">
        <title>Novel species in genus Nocardioides.</title>
        <authorList>
            <person name="Zhang G."/>
        </authorList>
    </citation>
    <scope>NUCLEOTIDE SEQUENCE</scope>
    <source>
        <strain evidence="4">Zg-536</strain>
    </source>
</reference>
<keyword evidence="1" id="KW-0723">Serine/threonine-protein kinase</keyword>
<dbReference type="RefSeq" id="WP_205292898.1">
    <property type="nucleotide sequence ID" value="NZ_CP074406.1"/>
</dbReference>
<dbReference type="AlphaFoldDB" id="A0A938YC11"/>